<dbReference type="PROSITE" id="PS00924">
    <property type="entry name" value="ASP_GLU_RACEMASE_2"/>
    <property type="match status" value="1"/>
</dbReference>
<accession>A0A267M904</accession>
<dbReference type="Pfam" id="PF01177">
    <property type="entry name" value="Asp_Glu_race"/>
    <property type="match status" value="1"/>
</dbReference>
<dbReference type="EMBL" id="NIBG01000043">
    <property type="protein sequence ID" value="PAB55917.1"/>
    <property type="molecule type" value="Genomic_DNA"/>
</dbReference>
<dbReference type="InterPro" id="IPR033134">
    <property type="entry name" value="Asp/Glu_racemase_AS_2"/>
</dbReference>
<dbReference type="GO" id="GO:0047661">
    <property type="term" value="F:amino-acid racemase activity"/>
    <property type="evidence" value="ECO:0007669"/>
    <property type="project" value="InterPro"/>
</dbReference>
<comment type="similarity">
    <text evidence="1">Belongs to the aspartate/glutamate racemases family.</text>
</comment>
<dbReference type="NCBIfam" id="TIGR00035">
    <property type="entry name" value="asp_race"/>
    <property type="match status" value="1"/>
</dbReference>
<organism evidence="3 4">
    <name type="scientific">Anaeromicrobium sediminis</name>
    <dbReference type="NCBI Taxonomy" id="1478221"/>
    <lineage>
        <taxon>Bacteria</taxon>
        <taxon>Bacillati</taxon>
        <taxon>Bacillota</taxon>
        <taxon>Clostridia</taxon>
        <taxon>Peptostreptococcales</taxon>
        <taxon>Thermotaleaceae</taxon>
        <taxon>Anaeromicrobium</taxon>
    </lineage>
</organism>
<protein>
    <submittedName>
        <fullName evidence="3">Aspartate racemase</fullName>
    </submittedName>
</protein>
<dbReference type="OrthoDB" id="9803739at2"/>
<evidence type="ECO:0000256" key="2">
    <source>
        <dbReference type="ARBA" id="ARBA00023235"/>
    </source>
</evidence>
<dbReference type="InterPro" id="IPR018187">
    <property type="entry name" value="Asp/Glu_racemase_AS_1"/>
</dbReference>
<dbReference type="SUPFAM" id="SSF53681">
    <property type="entry name" value="Aspartate/glutamate racemase"/>
    <property type="match status" value="2"/>
</dbReference>
<reference evidence="3 4" key="1">
    <citation type="submission" date="2017-06" db="EMBL/GenBank/DDBJ databases">
        <title>Draft genome sequence of anaerobic fermentative bacterium Anaeromicrobium sediminis DY2726D isolated from West Pacific Ocean sediments.</title>
        <authorList>
            <person name="Zeng X."/>
        </authorList>
    </citation>
    <scope>NUCLEOTIDE SEQUENCE [LARGE SCALE GENOMIC DNA]</scope>
    <source>
        <strain evidence="3 4">DY2726D</strain>
    </source>
</reference>
<dbReference type="Gene3D" id="3.40.50.1860">
    <property type="match status" value="2"/>
</dbReference>
<dbReference type="InterPro" id="IPR001920">
    <property type="entry name" value="Asp/Glu_race"/>
</dbReference>
<sequence>MKKIGLIGGMSWESSLEYYRILNEEVKNKLGQLHSAECIMYSVDFQEIERLQHEHRWEDLAKKMIDVASRLKRAGADFIVICTNTMHKMADHIEREVGIKVLHIADAAGEKIIKKGIKKVGLLGTKFTMEGDFYKKRLNDKYNIQVVIPNERDREVVHNVIYNELCLGEIREYSKKKYIEIINKLAKEGAEGVILGCTEIPLLIKKEDVNIPVFDTTTIHGTAAVKFALNGDKSS</sequence>
<dbReference type="RefSeq" id="WP_095136262.1">
    <property type="nucleotide sequence ID" value="NZ_NIBG01000043.1"/>
</dbReference>
<dbReference type="InterPro" id="IPR015942">
    <property type="entry name" value="Asp/Glu/hydantoin_racemase"/>
</dbReference>
<dbReference type="PANTHER" id="PTHR21198">
    <property type="entry name" value="GLUTAMATE RACEMASE"/>
    <property type="match status" value="1"/>
</dbReference>
<dbReference type="AlphaFoldDB" id="A0A267M904"/>
<name>A0A267M904_9FIRM</name>
<keyword evidence="2" id="KW-0413">Isomerase</keyword>
<dbReference type="Proteomes" id="UP000216024">
    <property type="component" value="Unassembled WGS sequence"/>
</dbReference>
<dbReference type="PROSITE" id="PS00923">
    <property type="entry name" value="ASP_GLU_RACEMASE_1"/>
    <property type="match status" value="1"/>
</dbReference>
<keyword evidence="4" id="KW-1185">Reference proteome</keyword>
<evidence type="ECO:0000256" key="1">
    <source>
        <dbReference type="ARBA" id="ARBA00007847"/>
    </source>
</evidence>
<comment type="caution">
    <text evidence="3">The sequence shown here is derived from an EMBL/GenBank/DDBJ whole genome shotgun (WGS) entry which is preliminary data.</text>
</comment>
<dbReference type="InterPro" id="IPR004380">
    <property type="entry name" value="Asp_race"/>
</dbReference>
<proteinExistence type="inferred from homology"/>
<gene>
    <name evidence="3" type="ORF">CCE28_21480</name>
</gene>
<evidence type="ECO:0000313" key="4">
    <source>
        <dbReference type="Proteomes" id="UP000216024"/>
    </source>
</evidence>
<evidence type="ECO:0000313" key="3">
    <source>
        <dbReference type="EMBL" id="PAB55917.1"/>
    </source>
</evidence>
<dbReference type="PANTHER" id="PTHR21198:SF7">
    <property type="entry name" value="ASPARTATE-GLUTAMATE RACEMASE FAMILY"/>
    <property type="match status" value="1"/>
</dbReference>